<dbReference type="Proteomes" id="UP001497045">
    <property type="component" value="Unassembled WGS sequence"/>
</dbReference>
<evidence type="ECO:0000313" key="2">
    <source>
        <dbReference type="EMBL" id="MEL1252119.1"/>
    </source>
</evidence>
<keyword evidence="1" id="KW-0732">Signal</keyword>
<evidence type="ECO:0000256" key="1">
    <source>
        <dbReference type="SAM" id="SignalP"/>
    </source>
</evidence>
<sequence>MTFHRFVALVCAVLGLAALPGVAFAQADTFRIEANSSHTATLTICNPEVRVTMSGDGDTDLDFVIRNSRGEIVHSDYGYTDQSETVLYRRNGVACEEFELRTTNLGDVWNALDVTLNDVRTDSGNPVDTESYRVNANATHRVDMNICSPQVQIIVRGDGDTDLDFVIRNSRGEIVHSDYDYTDQTEAVLYRRSGVECESFELTTSNLGDVYNLYTVQLEDVLQDSAPVATRGSGDGFNRDITIQNRTGQTIMYLYWSNVAASGWGDDRLGSGVLANMQDWNVTVDDGSGACRFDFMARLADGRELEQRNINVCEVYVVQFATVGAGAGK</sequence>
<evidence type="ECO:0000313" key="3">
    <source>
        <dbReference type="Proteomes" id="UP001497045"/>
    </source>
</evidence>
<feature type="chain" id="PRO_5045569998" evidence="1">
    <location>
        <begin position="26"/>
        <end position="329"/>
    </location>
</feature>
<name>A0ABU9II38_9SPHN</name>
<dbReference type="RefSeq" id="WP_341674653.1">
    <property type="nucleotide sequence ID" value="NZ_JBBYHV010000002.1"/>
</dbReference>
<reference evidence="2 3" key="1">
    <citation type="submission" date="2024-04" db="EMBL/GenBank/DDBJ databases">
        <title>Aurantiacibacter sp. DGU6 16S ribosomal RNA gene Genome sequencing and assembly.</title>
        <authorList>
            <person name="Park S."/>
        </authorList>
    </citation>
    <scope>NUCLEOTIDE SEQUENCE [LARGE SCALE GENOMIC DNA]</scope>
    <source>
        <strain evidence="2 3">DGU6</strain>
    </source>
</reference>
<organism evidence="2 3">
    <name type="scientific">Aurantiacibacter gilvus</name>
    <dbReference type="NCBI Taxonomy" id="3139141"/>
    <lineage>
        <taxon>Bacteria</taxon>
        <taxon>Pseudomonadati</taxon>
        <taxon>Pseudomonadota</taxon>
        <taxon>Alphaproteobacteria</taxon>
        <taxon>Sphingomonadales</taxon>
        <taxon>Erythrobacteraceae</taxon>
        <taxon>Aurantiacibacter</taxon>
    </lineage>
</organism>
<dbReference type="EMBL" id="JBBYHV010000002">
    <property type="protein sequence ID" value="MEL1252119.1"/>
    <property type="molecule type" value="Genomic_DNA"/>
</dbReference>
<gene>
    <name evidence="2" type="ORF">AAEO60_15690</name>
</gene>
<comment type="caution">
    <text evidence="2">The sequence shown here is derived from an EMBL/GenBank/DDBJ whole genome shotgun (WGS) entry which is preliminary data.</text>
</comment>
<feature type="signal peptide" evidence="1">
    <location>
        <begin position="1"/>
        <end position="25"/>
    </location>
</feature>
<accession>A0ABU9II38</accession>
<keyword evidence="3" id="KW-1185">Reference proteome</keyword>
<proteinExistence type="predicted"/>
<protein>
    <submittedName>
        <fullName evidence="2">Uncharacterized protein</fullName>
    </submittedName>
</protein>